<comment type="caution">
    <text evidence="1">The sequence shown here is derived from an EMBL/GenBank/DDBJ whole genome shotgun (WGS) entry which is preliminary data.</text>
</comment>
<dbReference type="AlphaFoldDB" id="A0AAN6Z144"/>
<dbReference type="Proteomes" id="UP001302602">
    <property type="component" value="Unassembled WGS sequence"/>
</dbReference>
<evidence type="ECO:0000313" key="2">
    <source>
        <dbReference type="Proteomes" id="UP001302602"/>
    </source>
</evidence>
<dbReference type="RefSeq" id="XP_062644918.1">
    <property type="nucleotide sequence ID" value="XM_062789291.1"/>
</dbReference>
<proteinExistence type="predicted"/>
<protein>
    <submittedName>
        <fullName evidence="1">Uncharacterized protein</fullName>
    </submittedName>
</protein>
<keyword evidence="2" id="KW-1185">Reference proteome</keyword>
<organism evidence="1 2">
    <name type="scientific">Parathielavia appendiculata</name>
    <dbReference type="NCBI Taxonomy" id="2587402"/>
    <lineage>
        <taxon>Eukaryota</taxon>
        <taxon>Fungi</taxon>
        <taxon>Dikarya</taxon>
        <taxon>Ascomycota</taxon>
        <taxon>Pezizomycotina</taxon>
        <taxon>Sordariomycetes</taxon>
        <taxon>Sordariomycetidae</taxon>
        <taxon>Sordariales</taxon>
        <taxon>Chaetomiaceae</taxon>
        <taxon>Parathielavia</taxon>
    </lineage>
</organism>
<evidence type="ECO:0000313" key="1">
    <source>
        <dbReference type="EMBL" id="KAK4121147.1"/>
    </source>
</evidence>
<dbReference type="GeneID" id="87826061"/>
<feature type="non-terminal residue" evidence="1">
    <location>
        <position position="1"/>
    </location>
</feature>
<gene>
    <name evidence="1" type="ORF">N657DRAFT_578023</name>
</gene>
<reference evidence="1" key="1">
    <citation type="journal article" date="2023" name="Mol. Phylogenet. Evol.">
        <title>Genome-scale phylogeny and comparative genomics of the fungal order Sordariales.</title>
        <authorList>
            <person name="Hensen N."/>
            <person name="Bonometti L."/>
            <person name="Westerberg I."/>
            <person name="Brannstrom I.O."/>
            <person name="Guillou S."/>
            <person name="Cros-Aarteil S."/>
            <person name="Calhoun S."/>
            <person name="Haridas S."/>
            <person name="Kuo A."/>
            <person name="Mondo S."/>
            <person name="Pangilinan J."/>
            <person name="Riley R."/>
            <person name="LaButti K."/>
            <person name="Andreopoulos B."/>
            <person name="Lipzen A."/>
            <person name="Chen C."/>
            <person name="Yan M."/>
            <person name="Daum C."/>
            <person name="Ng V."/>
            <person name="Clum A."/>
            <person name="Steindorff A."/>
            <person name="Ohm R.A."/>
            <person name="Martin F."/>
            <person name="Silar P."/>
            <person name="Natvig D.O."/>
            <person name="Lalanne C."/>
            <person name="Gautier V."/>
            <person name="Ament-Velasquez S.L."/>
            <person name="Kruys A."/>
            <person name="Hutchinson M.I."/>
            <person name="Powell A.J."/>
            <person name="Barry K."/>
            <person name="Miller A.N."/>
            <person name="Grigoriev I.V."/>
            <person name="Debuchy R."/>
            <person name="Gladieux P."/>
            <person name="Hiltunen Thoren M."/>
            <person name="Johannesson H."/>
        </authorList>
    </citation>
    <scope>NUCLEOTIDE SEQUENCE</scope>
    <source>
        <strain evidence="1">CBS 731.68</strain>
    </source>
</reference>
<sequence length="56" mass="6759">KWGRFREQCNKVNRIGETSRLKLVFSTRLEARDYRACTKIARTQRRLSKMTVDVER</sequence>
<reference evidence="1" key="2">
    <citation type="submission" date="2023-05" db="EMBL/GenBank/DDBJ databases">
        <authorList>
            <consortium name="Lawrence Berkeley National Laboratory"/>
            <person name="Steindorff A."/>
            <person name="Hensen N."/>
            <person name="Bonometti L."/>
            <person name="Westerberg I."/>
            <person name="Brannstrom I.O."/>
            <person name="Guillou S."/>
            <person name="Cros-Aarteil S."/>
            <person name="Calhoun S."/>
            <person name="Haridas S."/>
            <person name="Kuo A."/>
            <person name="Mondo S."/>
            <person name="Pangilinan J."/>
            <person name="Riley R."/>
            <person name="Labutti K."/>
            <person name="Andreopoulos B."/>
            <person name="Lipzen A."/>
            <person name="Chen C."/>
            <person name="Yanf M."/>
            <person name="Daum C."/>
            <person name="Ng V."/>
            <person name="Clum A."/>
            <person name="Ohm R."/>
            <person name="Martin F."/>
            <person name="Silar P."/>
            <person name="Natvig D."/>
            <person name="Lalanne C."/>
            <person name="Gautier V."/>
            <person name="Ament-Velasquez S.L."/>
            <person name="Kruys A."/>
            <person name="Hutchinson M.I."/>
            <person name="Powell A.J."/>
            <person name="Barry K."/>
            <person name="Miller A.N."/>
            <person name="Grigoriev I.V."/>
            <person name="Debuchy R."/>
            <person name="Gladieux P."/>
            <person name="Thoren M.H."/>
            <person name="Johannesson H."/>
        </authorList>
    </citation>
    <scope>NUCLEOTIDE SEQUENCE</scope>
    <source>
        <strain evidence="1">CBS 731.68</strain>
    </source>
</reference>
<name>A0AAN6Z144_9PEZI</name>
<accession>A0AAN6Z144</accession>
<dbReference type="EMBL" id="MU853234">
    <property type="protein sequence ID" value="KAK4121147.1"/>
    <property type="molecule type" value="Genomic_DNA"/>
</dbReference>